<sequence>MRTLGPTDPLPIVPRRIAVVGTAGVGKTTLAERLATRLQLPHVEIDGLHWGPAWTPRPDFLADVEAFVRTERWVTEWQYTAARPLIADRAELMVWLDLPVPVRMVRVLRRTVRRRLRRESLWAAGNIEPPLRTVLHDREHIVRWAWDTRHKFDDLPARLAARSPHVVLVRLRSQADVDAWLTGLRT</sequence>
<evidence type="ECO:0000313" key="2">
    <source>
        <dbReference type="Proteomes" id="UP000437709"/>
    </source>
</evidence>
<dbReference type="InterPro" id="IPR052922">
    <property type="entry name" value="Cytidylate_Kinase-2"/>
</dbReference>
<dbReference type="SUPFAM" id="SSF52540">
    <property type="entry name" value="P-loop containing nucleoside triphosphate hydrolases"/>
    <property type="match status" value="1"/>
</dbReference>
<organism evidence="1 2">
    <name type="scientific">Georgenia subflava</name>
    <dbReference type="NCBI Taxonomy" id="1622177"/>
    <lineage>
        <taxon>Bacteria</taxon>
        <taxon>Bacillati</taxon>
        <taxon>Actinomycetota</taxon>
        <taxon>Actinomycetes</taxon>
        <taxon>Micrococcales</taxon>
        <taxon>Bogoriellaceae</taxon>
        <taxon>Georgenia</taxon>
    </lineage>
</organism>
<dbReference type="PANTHER" id="PTHR37816">
    <property type="entry name" value="YALI0E33011P"/>
    <property type="match status" value="1"/>
</dbReference>
<dbReference type="EMBL" id="WHPC01000120">
    <property type="protein sequence ID" value="MPV38870.1"/>
    <property type="molecule type" value="Genomic_DNA"/>
</dbReference>
<proteinExistence type="predicted"/>
<dbReference type="AlphaFoldDB" id="A0A6N7ELD5"/>
<dbReference type="InterPro" id="IPR027417">
    <property type="entry name" value="P-loop_NTPase"/>
</dbReference>
<accession>A0A6N7ELD5</accession>
<reference evidence="1 2" key="1">
    <citation type="submission" date="2019-10" db="EMBL/GenBank/DDBJ databases">
        <title>Georgenia wutianyii sp. nov. and Georgenia yuyongxinii sp. nov. isolated from plateau pika (Ochotona curzoniae) in the Qinghai-Tibet plateau of China.</title>
        <authorList>
            <person name="Tian Z."/>
        </authorList>
    </citation>
    <scope>NUCLEOTIDE SEQUENCE [LARGE SCALE GENOMIC DNA]</scope>
    <source>
        <strain evidence="1 2">JCM 19765</strain>
    </source>
</reference>
<gene>
    <name evidence="1" type="ORF">GB881_17820</name>
</gene>
<dbReference type="PANTHER" id="PTHR37816:SF1">
    <property type="entry name" value="TOXIN"/>
    <property type="match status" value="1"/>
</dbReference>
<evidence type="ECO:0000313" key="1">
    <source>
        <dbReference type="EMBL" id="MPV38870.1"/>
    </source>
</evidence>
<comment type="caution">
    <text evidence="1">The sequence shown here is derived from an EMBL/GenBank/DDBJ whole genome shotgun (WGS) entry which is preliminary data.</text>
</comment>
<dbReference type="Proteomes" id="UP000437709">
    <property type="component" value="Unassembled WGS sequence"/>
</dbReference>
<dbReference type="RefSeq" id="WP_152193944.1">
    <property type="nucleotide sequence ID" value="NZ_VUKD01000001.1"/>
</dbReference>
<protein>
    <submittedName>
        <fullName evidence="1">AAA family ATPase</fullName>
    </submittedName>
</protein>
<keyword evidence="2" id="KW-1185">Reference proteome</keyword>
<dbReference type="Gene3D" id="3.40.50.300">
    <property type="entry name" value="P-loop containing nucleotide triphosphate hydrolases"/>
    <property type="match status" value="1"/>
</dbReference>
<name>A0A6N7ELD5_9MICO</name>